<dbReference type="KEGG" id="cpho:CPHO_00245"/>
<organism evidence="6 7">
    <name type="scientific">Corynebacterium phocae</name>
    <dbReference type="NCBI Taxonomy" id="161895"/>
    <lineage>
        <taxon>Bacteria</taxon>
        <taxon>Bacillati</taxon>
        <taxon>Actinomycetota</taxon>
        <taxon>Actinomycetes</taxon>
        <taxon>Mycobacteriales</taxon>
        <taxon>Corynebacteriaceae</taxon>
        <taxon>Corynebacterium</taxon>
    </lineage>
</organism>
<dbReference type="OrthoDB" id="67499at2"/>
<evidence type="ECO:0000313" key="7">
    <source>
        <dbReference type="Proteomes" id="UP000185491"/>
    </source>
</evidence>
<dbReference type="SUPFAM" id="SSF55811">
    <property type="entry name" value="Nudix"/>
    <property type="match status" value="1"/>
</dbReference>
<dbReference type="Pfam" id="PF00293">
    <property type="entry name" value="NUDIX"/>
    <property type="match status" value="1"/>
</dbReference>
<dbReference type="PANTHER" id="PTHR43046:SF2">
    <property type="entry name" value="8-OXO-DGTP DIPHOSPHATASE-RELATED"/>
    <property type="match status" value="1"/>
</dbReference>
<accession>A0A1L7D0E2</accession>
<keyword evidence="7" id="KW-1185">Reference proteome</keyword>
<dbReference type="AlphaFoldDB" id="A0A1L7D0E2"/>
<name>A0A1L7D0E2_9CORY</name>
<dbReference type="CDD" id="cd04690">
    <property type="entry name" value="NUDIX_Hydrolase"/>
    <property type="match status" value="1"/>
</dbReference>
<gene>
    <name evidence="6" type="ORF">CPHO_00245</name>
</gene>
<evidence type="ECO:0000256" key="4">
    <source>
        <dbReference type="RuleBase" id="RU003476"/>
    </source>
</evidence>
<dbReference type="PROSITE" id="PS51462">
    <property type="entry name" value="NUDIX"/>
    <property type="match status" value="1"/>
</dbReference>
<comment type="similarity">
    <text evidence="2 4">Belongs to the Nudix hydrolase family.</text>
</comment>
<dbReference type="InterPro" id="IPR020084">
    <property type="entry name" value="NUDIX_hydrolase_CS"/>
</dbReference>
<dbReference type="STRING" id="161895.CPHO_00245"/>
<dbReference type="InterPro" id="IPR000086">
    <property type="entry name" value="NUDIX_hydrolase_dom"/>
</dbReference>
<reference evidence="6 7" key="1">
    <citation type="submission" date="2014-08" db="EMBL/GenBank/DDBJ databases">
        <title>Complete genome sequence of Corynebacterium phocae M408/89/1(T)(=DSM 44612(T)), isolated from the common seal (Phoca vitulina).</title>
        <authorList>
            <person name="Ruckert C."/>
            <person name="Albersmeier A."/>
            <person name="Winkler A."/>
            <person name="Kalinowski J."/>
        </authorList>
    </citation>
    <scope>NUCLEOTIDE SEQUENCE [LARGE SCALE GENOMIC DNA]</scope>
    <source>
        <strain evidence="6 7">M408/89/1</strain>
    </source>
</reference>
<dbReference type="InterPro" id="IPR015797">
    <property type="entry name" value="NUDIX_hydrolase-like_dom_sf"/>
</dbReference>
<evidence type="ECO:0000256" key="3">
    <source>
        <dbReference type="ARBA" id="ARBA00022801"/>
    </source>
</evidence>
<protein>
    <recommendedName>
        <fullName evidence="5">Nudix hydrolase domain-containing protein</fullName>
    </recommendedName>
</protein>
<comment type="cofactor">
    <cofactor evidence="1">
        <name>Mg(2+)</name>
        <dbReference type="ChEBI" id="CHEBI:18420"/>
    </cofactor>
</comment>
<dbReference type="Proteomes" id="UP000185491">
    <property type="component" value="Chromosome"/>
</dbReference>
<dbReference type="Gene3D" id="3.90.79.10">
    <property type="entry name" value="Nucleoside Triphosphate Pyrophosphohydrolase"/>
    <property type="match status" value="1"/>
</dbReference>
<keyword evidence="3 4" id="KW-0378">Hydrolase</keyword>
<proteinExistence type="inferred from homology"/>
<dbReference type="RefSeq" id="WP_075732213.1">
    <property type="nucleotide sequence ID" value="NZ_CP009249.1"/>
</dbReference>
<feature type="domain" description="Nudix hydrolase" evidence="5">
    <location>
        <begin position="1"/>
        <end position="125"/>
    </location>
</feature>
<dbReference type="InterPro" id="IPR020476">
    <property type="entry name" value="Nudix_hydrolase"/>
</dbReference>
<evidence type="ECO:0000259" key="5">
    <source>
        <dbReference type="PROSITE" id="PS51462"/>
    </source>
</evidence>
<evidence type="ECO:0000313" key="6">
    <source>
        <dbReference type="EMBL" id="APT91616.1"/>
    </source>
</evidence>
<dbReference type="GO" id="GO:0016787">
    <property type="term" value="F:hydrolase activity"/>
    <property type="evidence" value="ECO:0007669"/>
    <property type="project" value="UniProtKB-KW"/>
</dbReference>
<dbReference type="PANTHER" id="PTHR43046">
    <property type="entry name" value="GDP-MANNOSE MANNOSYL HYDROLASE"/>
    <property type="match status" value="1"/>
</dbReference>
<dbReference type="PROSITE" id="PS00893">
    <property type="entry name" value="NUDIX_BOX"/>
    <property type="match status" value="1"/>
</dbReference>
<dbReference type="EMBL" id="CP009249">
    <property type="protein sequence ID" value="APT91616.1"/>
    <property type="molecule type" value="Genomic_DNA"/>
</dbReference>
<evidence type="ECO:0000256" key="2">
    <source>
        <dbReference type="ARBA" id="ARBA00005582"/>
    </source>
</evidence>
<sequence length="125" mass="13415">MKEVHVSAVVFTDHAGRHLGVRKRGTASFMFPGGKPEPGETPAQTAVREIAEEIGVHAREVDLIPLGQRRAPAANEPGYTVVADMFAYPRPVIPALGNEIVEYAWVDHSAPHVALAPLSAGFRPS</sequence>
<dbReference type="PRINTS" id="PR00502">
    <property type="entry name" value="NUDIXFAMILY"/>
</dbReference>
<evidence type="ECO:0000256" key="1">
    <source>
        <dbReference type="ARBA" id="ARBA00001946"/>
    </source>
</evidence>